<keyword evidence="4" id="KW-1185">Reference proteome</keyword>
<evidence type="ECO:0000313" key="4">
    <source>
        <dbReference type="Proteomes" id="UP000254958"/>
    </source>
</evidence>
<sequence>MTASLSGPRPVEAEIVRLAGRDVPVRWRRSSRARRLSLRIDAREAEIVITLPPRAEHEAGMALLRNHAVWALSRLDHLPAAAPWHDGGQVVLDGCAHGIVHCPDGRRGVWIESGVVKVSGEAPFLRRRLMTFLRQEAGHRLGARLTALTGLSGLRPRRLVIKDTSSRWGSCSANGTVMLNWRLVMAPVDVQHYVIAHELAHLRHMNHGPDFWVLVAALTPHRHMAETWLRRHGPALLRAA</sequence>
<evidence type="ECO:0000313" key="5">
    <source>
        <dbReference type="Proteomes" id="UP000562982"/>
    </source>
</evidence>
<reference evidence="2 5" key="2">
    <citation type="submission" date="2020-04" db="EMBL/GenBank/DDBJ databases">
        <title>Description of novel Gluconacetobacter.</title>
        <authorList>
            <person name="Sombolestani A."/>
        </authorList>
    </citation>
    <scope>NUCLEOTIDE SEQUENCE [LARGE SCALE GENOMIC DNA]</scope>
    <source>
        <strain evidence="2 5">LMG 1382</strain>
    </source>
</reference>
<dbReference type="Gene3D" id="3.30.2010.10">
    <property type="entry name" value="Metalloproteases ('zincins'), catalytic domain"/>
    <property type="match status" value="1"/>
</dbReference>
<feature type="domain" description="YgjP-like metallopeptidase" evidence="1">
    <location>
        <begin position="35"/>
        <end position="232"/>
    </location>
</feature>
<dbReference type="Proteomes" id="UP000562982">
    <property type="component" value="Unassembled WGS sequence"/>
</dbReference>
<dbReference type="InterPro" id="IPR002725">
    <property type="entry name" value="YgjP-like_metallopeptidase"/>
</dbReference>
<dbReference type="EMBL" id="JABEQI010000017">
    <property type="protein sequence ID" value="MBB2188253.1"/>
    <property type="molecule type" value="Genomic_DNA"/>
</dbReference>
<evidence type="ECO:0000259" key="1">
    <source>
        <dbReference type="Pfam" id="PF01863"/>
    </source>
</evidence>
<accession>A0A370FUJ3</accession>
<dbReference type="EMBL" id="QQAW01000017">
    <property type="protein sequence ID" value="RDI34105.1"/>
    <property type="molecule type" value="Genomic_DNA"/>
</dbReference>
<proteinExistence type="predicted"/>
<organism evidence="3 4">
    <name type="scientific">Gluconacetobacter liquefaciens</name>
    <name type="common">Acetobacter liquefaciens</name>
    <dbReference type="NCBI Taxonomy" id="89584"/>
    <lineage>
        <taxon>Bacteria</taxon>
        <taxon>Pseudomonadati</taxon>
        <taxon>Pseudomonadota</taxon>
        <taxon>Alphaproteobacteria</taxon>
        <taxon>Acetobacterales</taxon>
        <taxon>Acetobacteraceae</taxon>
        <taxon>Gluconacetobacter</taxon>
    </lineage>
</organism>
<dbReference type="PANTHER" id="PTHR30399">
    <property type="entry name" value="UNCHARACTERIZED PROTEIN YGJP"/>
    <property type="match status" value="1"/>
</dbReference>
<dbReference type="CDD" id="cd07344">
    <property type="entry name" value="M48_yhfN_like"/>
    <property type="match status" value="1"/>
</dbReference>
<evidence type="ECO:0000313" key="3">
    <source>
        <dbReference type="EMBL" id="RDI34105.1"/>
    </source>
</evidence>
<comment type="caution">
    <text evidence="3">The sequence shown here is derived from an EMBL/GenBank/DDBJ whole genome shotgun (WGS) entry which is preliminary data.</text>
</comment>
<dbReference type="RefSeq" id="WP_114729457.1">
    <property type="nucleotide sequence ID" value="NZ_BJMI01000029.1"/>
</dbReference>
<gene>
    <name evidence="3" type="ORF">C7453_1179</name>
    <name evidence="2" type="ORF">HLH32_18110</name>
</gene>
<dbReference type="InterPro" id="IPR053136">
    <property type="entry name" value="UTP_pyrophosphatase-like"/>
</dbReference>
<reference evidence="3 4" key="1">
    <citation type="submission" date="2018-07" db="EMBL/GenBank/DDBJ databases">
        <title>Genomic Encyclopedia of Type Strains, Phase IV (KMG-IV): sequencing the most valuable type-strain genomes for metagenomic binning, comparative biology and taxonomic classification.</title>
        <authorList>
            <person name="Goeker M."/>
        </authorList>
    </citation>
    <scope>NUCLEOTIDE SEQUENCE [LARGE SCALE GENOMIC DNA]</scope>
    <source>
        <strain evidence="3 4">DSM 5603</strain>
    </source>
</reference>
<dbReference type="AlphaFoldDB" id="A0A370FUJ3"/>
<dbReference type="Pfam" id="PF01863">
    <property type="entry name" value="YgjP-like"/>
    <property type="match status" value="1"/>
</dbReference>
<protein>
    <submittedName>
        <fullName evidence="2">M48 family metallopeptidase</fullName>
    </submittedName>
</protein>
<dbReference type="OrthoDB" id="9795402at2"/>
<name>A0A370FUJ3_GLULI</name>
<dbReference type="PANTHER" id="PTHR30399:SF1">
    <property type="entry name" value="UTP PYROPHOSPHATASE"/>
    <property type="match status" value="1"/>
</dbReference>
<evidence type="ECO:0000313" key="2">
    <source>
        <dbReference type="EMBL" id="MBB2188253.1"/>
    </source>
</evidence>
<dbReference type="Proteomes" id="UP000254958">
    <property type="component" value="Unassembled WGS sequence"/>
</dbReference>